<dbReference type="AlphaFoldDB" id="A0A0F4GPX9"/>
<evidence type="ECO:0000256" key="17">
    <source>
        <dbReference type="SAM" id="SignalP"/>
    </source>
</evidence>
<comment type="cofactor">
    <cofactor evidence="2">
        <name>Zn(2+)</name>
        <dbReference type="ChEBI" id="CHEBI:29105"/>
    </cofactor>
</comment>
<keyword evidence="8 15" id="KW-0808">Transferase</keyword>
<keyword evidence="11" id="KW-0862">Zinc</keyword>
<evidence type="ECO:0000256" key="9">
    <source>
        <dbReference type="ARBA" id="ARBA00022695"/>
    </source>
</evidence>
<comment type="similarity">
    <text evidence="4 15">Belongs to the galactose-1-phosphate uridylyltransferase type 1 family.</text>
</comment>
<dbReference type="InterPro" id="IPR036265">
    <property type="entry name" value="HIT-like_sf"/>
</dbReference>
<dbReference type="Pfam" id="PF02744">
    <property type="entry name" value="GalP_UDP_tr_C"/>
    <property type="match status" value="1"/>
</dbReference>
<evidence type="ECO:0000313" key="20">
    <source>
        <dbReference type="EMBL" id="KJX99474.1"/>
    </source>
</evidence>
<keyword evidence="16" id="KW-0175">Coiled coil</keyword>
<dbReference type="InterPro" id="IPR005849">
    <property type="entry name" value="GalP_Utransf_N"/>
</dbReference>
<evidence type="ECO:0000259" key="19">
    <source>
        <dbReference type="Pfam" id="PF02744"/>
    </source>
</evidence>
<dbReference type="EC" id="2.7.7.12" evidence="6 15"/>
<keyword evidence="10 15" id="KW-0479">Metal-binding</keyword>
<dbReference type="PROSITE" id="PS00117">
    <property type="entry name" value="GAL_P_UDP_TRANSF_I"/>
    <property type="match status" value="1"/>
</dbReference>
<dbReference type="FunFam" id="3.30.428.10:FF:000009">
    <property type="entry name" value="Galactose-1-phosphate uridylyltransferase"/>
    <property type="match status" value="1"/>
</dbReference>
<keyword evidence="9 15" id="KW-0548">Nucleotidyltransferase</keyword>
<dbReference type="EMBL" id="LAFY01000349">
    <property type="protein sequence ID" value="KJX99474.1"/>
    <property type="molecule type" value="Genomic_DNA"/>
</dbReference>
<dbReference type="CDD" id="cd00866">
    <property type="entry name" value="PEBP_euk"/>
    <property type="match status" value="1"/>
</dbReference>
<evidence type="ECO:0000256" key="6">
    <source>
        <dbReference type="ARBA" id="ARBA00012384"/>
    </source>
</evidence>
<dbReference type="PANTHER" id="PTHR11943">
    <property type="entry name" value="GALACTOSE-1-PHOSPHATE URIDYLYLTRANSFERASE"/>
    <property type="match status" value="1"/>
</dbReference>
<protein>
    <recommendedName>
        <fullName evidence="7 15">Galactose-1-phosphate uridylyltransferase</fullName>
        <ecNumber evidence="6 15">2.7.7.12</ecNumber>
    </recommendedName>
</protein>
<feature type="domain" description="Galactose-1-phosphate uridyl transferase N-terminal" evidence="18">
    <location>
        <begin position="261"/>
        <end position="458"/>
    </location>
</feature>
<name>A0A0F4GPX9_9PEZI</name>
<dbReference type="GO" id="GO:0008108">
    <property type="term" value="F:UDP-glucose:hexose-1-phosphate uridylyltransferase activity"/>
    <property type="evidence" value="ECO:0007669"/>
    <property type="project" value="UniProtKB-EC"/>
</dbReference>
<evidence type="ECO:0000256" key="15">
    <source>
        <dbReference type="RuleBase" id="RU000506"/>
    </source>
</evidence>
<gene>
    <name evidence="20" type="ORF">TI39_contig357g00001</name>
</gene>
<dbReference type="Pfam" id="PF01161">
    <property type="entry name" value="PBP"/>
    <property type="match status" value="1"/>
</dbReference>
<evidence type="ECO:0000256" key="13">
    <source>
        <dbReference type="ARBA" id="ARBA00023144"/>
    </source>
</evidence>
<sequence length="632" mass="71184">MQFLSLFAFVATTVSAAAIESRQDCPVTPFLELGATGRTFVNAQLIPETPAQFRPMGPNANLERTFSPSVGVSVTYGRKAVLLGNIFSPTETVFEPAISFTAERLVNPYTTKYTIIMADPDAPGPTTSFLTNFLHWIVSDAQPVCVADQERKTVAPYQLLTPLSFTRHRYTFFVYRQPPGYVAPAQLQNLPGVRAGFNVTKYADDNGLEGPIGGNFYRQGLASFFGVGDPVPAPAARSSSIRQSLDTCCHNPDMQKDILDDISHRRYNPLRGSWVLVSPHRTKRPWQGQKEEPSKNVLPTYDPSCYLCPGNKRAQGDSNPQYDSTFVFVNDYSAVKEEQTEYHPPKENGRLASRLLRAEGTTGKCYVITFSPEHNLTLADMQPQDMMPVINTWTKIYTSHLDPHSPLLRATGSISNGNGIHTPTQQFRYMQIFENKGSAMGCSNPHPHGQCWATTSLPEEPSLEIQHLQEYRTNQSGAHMLVDYAKLESETGERTVYENESFWAGCPWWATWPFEIMVIAKPHRRALVDFSQREKEDLAETIAEVTRRYDNLFETNFPYSMGLHQAPLSGTDEEIEASHFHIHFYPPLLRSATVRKFLVGYEMMAEPQRDITPEQAAKRLRDCGGELYRRKL</sequence>
<keyword evidence="14 15" id="KW-0119">Carbohydrate metabolism</keyword>
<accession>A0A0F4GPX9</accession>
<dbReference type="Gene3D" id="3.30.428.10">
    <property type="entry name" value="HIT-like"/>
    <property type="match status" value="2"/>
</dbReference>
<evidence type="ECO:0000256" key="2">
    <source>
        <dbReference type="ARBA" id="ARBA00001947"/>
    </source>
</evidence>
<feature type="chain" id="PRO_5002469085" description="Galactose-1-phosphate uridylyltransferase" evidence="17">
    <location>
        <begin position="17"/>
        <end position="632"/>
    </location>
</feature>
<feature type="signal peptide" evidence="17">
    <location>
        <begin position="1"/>
        <end position="16"/>
    </location>
</feature>
<dbReference type="InterPro" id="IPR035810">
    <property type="entry name" value="PEBP_euk"/>
</dbReference>
<dbReference type="NCBIfam" id="TIGR00209">
    <property type="entry name" value="galT_1"/>
    <property type="match status" value="1"/>
</dbReference>
<dbReference type="PANTHER" id="PTHR11943:SF1">
    <property type="entry name" value="GALACTOSE-1-PHOSPHATE URIDYLYLTRANSFERASE"/>
    <property type="match status" value="1"/>
</dbReference>
<evidence type="ECO:0000313" key="21">
    <source>
        <dbReference type="Proteomes" id="UP000033647"/>
    </source>
</evidence>
<evidence type="ECO:0000256" key="12">
    <source>
        <dbReference type="ARBA" id="ARBA00023004"/>
    </source>
</evidence>
<dbReference type="Pfam" id="PF01087">
    <property type="entry name" value="GalP_UDP_transf"/>
    <property type="match status" value="1"/>
</dbReference>
<dbReference type="CDD" id="cd00608">
    <property type="entry name" value="GalT"/>
    <property type="match status" value="1"/>
</dbReference>
<comment type="catalytic activity">
    <reaction evidence="1 15">
        <text>alpha-D-galactose 1-phosphate + UDP-alpha-D-glucose = alpha-D-glucose 1-phosphate + UDP-alpha-D-galactose</text>
        <dbReference type="Rhea" id="RHEA:13989"/>
        <dbReference type="ChEBI" id="CHEBI:58336"/>
        <dbReference type="ChEBI" id="CHEBI:58601"/>
        <dbReference type="ChEBI" id="CHEBI:58885"/>
        <dbReference type="ChEBI" id="CHEBI:66914"/>
        <dbReference type="EC" id="2.7.7.12"/>
    </reaction>
</comment>
<proteinExistence type="inferred from homology"/>
<reference evidence="20 21" key="1">
    <citation type="submission" date="2015-03" db="EMBL/GenBank/DDBJ databases">
        <title>RNA-seq based gene annotation and comparative genomics of four Zymoseptoria species reveal species-specific pathogenicity related genes and transposable element activity.</title>
        <authorList>
            <person name="Grandaubert J."/>
            <person name="Bhattacharyya A."/>
            <person name="Stukenbrock E.H."/>
        </authorList>
    </citation>
    <scope>NUCLEOTIDE SEQUENCE [LARGE SCALE GENOMIC DNA]</scope>
    <source>
        <strain evidence="20 21">Zb18110</strain>
    </source>
</reference>
<comment type="caution">
    <text evidence="20">The sequence shown here is derived from an EMBL/GenBank/DDBJ whole genome shotgun (WGS) entry which is preliminary data.</text>
</comment>
<evidence type="ECO:0000256" key="7">
    <source>
        <dbReference type="ARBA" id="ARBA00016340"/>
    </source>
</evidence>
<dbReference type="UniPathway" id="UPA00214"/>
<evidence type="ECO:0000256" key="16">
    <source>
        <dbReference type="SAM" id="Coils"/>
    </source>
</evidence>
<dbReference type="GO" id="GO:0033499">
    <property type="term" value="P:galactose catabolic process via UDP-galactose, Leloir pathway"/>
    <property type="evidence" value="ECO:0007669"/>
    <property type="project" value="TreeGrafter"/>
</dbReference>
<evidence type="ECO:0000256" key="8">
    <source>
        <dbReference type="ARBA" id="ARBA00022679"/>
    </source>
</evidence>
<evidence type="ECO:0000256" key="11">
    <source>
        <dbReference type="ARBA" id="ARBA00022833"/>
    </source>
</evidence>
<dbReference type="InterPro" id="IPR005850">
    <property type="entry name" value="GalP_Utransf_C"/>
</dbReference>
<feature type="coiled-coil region" evidence="16">
    <location>
        <begin position="528"/>
        <end position="555"/>
    </location>
</feature>
<evidence type="ECO:0000256" key="14">
    <source>
        <dbReference type="ARBA" id="ARBA00023277"/>
    </source>
</evidence>
<keyword evidence="12" id="KW-0408">Iron</keyword>
<dbReference type="SUPFAM" id="SSF49777">
    <property type="entry name" value="PEBP-like"/>
    <property type="match status" value="1"/>
</dbReference>
<dbReference type="FunFam" id="3.30.428.10:FF:000001">
    <property type="entry name" value="Galactose-1-phosphate uridylyltransferase"/>
    <property type="match status" value="1"/>
</dbReference>
<dbReference type="GO" id="GO:0005737">
    <property type="term" value="C:cytoplasm"/>
    <property type="evidence" value="ECO:0007669"/>
    <property type="project" value="TreeGrafter"/>
</dbReference>
<dbReference type="GO" id="GO:0008270">
    <property type="term" value="F:zinc ion binding"/>
    <property type="evidence" value="ECO:0007669"/>
    <property type="project" value="InterPro"/>
</dbReference>
<evidence type="ECO:0000256" key="4">
    <source>
        <dbReference type="ARBA" id="ARBA00010951"/>
    </source>
</evidence>
<keyword evidence="13 15" id="KW-0299">Galactose metabolism</keyword>
<organism evidence="20 21">
    <name type="scientific">Zymoseptoria brevis</name>
    <dbReference type="NCBI Taxonomy" id="1047168"/>
    <lineage>
        <taxon>Eukaryota</taxon>
        <taxon>Fungi</taxon>
        <taxon>Dikarya</taxon>
        <taxon>Ascomycota</taxon>
        <taxon>Pezizomycotina</taxon>
        <taxon>Dothideomycetes</taxon>
        <taxon>Dothideomycetidae</taxon>
        <taxon>Mycosphaerellales</taxon>
        <taxon>Mycosphaerellaceae</taxon>
        <taxon>Zymoseptoria</taxon>
    </lineage>
</organism>
<dbReference type="Proteomes" id="UP000033647">
    <property type="component" value="Unassembled WGS sequence"/>
</dbReference>
<dbReference type="STRING" id="1047168.A0A0F4GPX9"/>
<evidence type="ECO:0000256" key="1">
    <source>
        <dbReference type="ARBA" id="ARBA00001107"/>
    </source>
</evidence>
<dbReference type="InterPro" id="IPR019779">
    <property type="entry name" value="GalP_UDPtransf1_His-AS"/>
</dbReference>
<keyword evidence="21" id="KW-1185">Reference proteome</keyword>
<comment type="pathway">
    <text evidence="3 15">Carbohydrate metabolism; galactose metabolism.</text>
</comment>
<comment type="subunit">
    <text evidence="5">Homodimer.</text>
</comment>
<evidence type="ECO:0000256" key="5">
    <source>
        <dbReference type="ARBA" id="ARBA00011738"/>
    </source>
</evidence>
<dbReference type="InterPro" id="IPR036610">
    <property type="entry name" value="PEBP-like_sf"/>
</dbReference>
<dbReference type="InterPro" id="IPR008914">
    <property type="entry name" value="PEBP"/>
</dbReference>
<dbReference type="InterPro" id="IPR001937">
    <property type="entry name" value="GalP_UDPtransf1"/>
</dbReference>
<evidence type="ECO:0000256" key="3">
    <source>
        <dbReference type="ARBA" id="ARBA00004947"/>
    </source>
</evidence>
<feature type="domain" description="Galactose-1-phosphate uridyl transferase C-terminal" evidence="19">
    <location>
        <begin position="465"/>
        <end position="622"/>
    </location>
</feature>
<evidence type="ECO:0000259" key="18">
    <source>
        <dbReference type="Pfam" id="PF01087"/>
    </source>
</evidence>
<dbReference type="SUPFAM" id="SSF54197">
    <property type="entry name" value="HIT-like"/>
    <property type="match status" value="2"/>
</dbReference>
<keyword evidence="17" id="KW-0732">Signal</keyword>
<dbReference type="Gene3D" id="3.90.280.10">
    <property type="entry name" value="PEBP-like"/>
    <property type="match status" value="1"/>
</dbReference>
<evidence type="ECO:0000256" key="10">
    <source>
        <dbReference type="ARBA" id="ARBA00022723"/>
    </source>
</evidence>
<dbReference type="OrthoDB" id="418412at2759"/>